<dbReference type="PANTHER" id="PTHR43067:SF3">
    <property type="entry name" value="MALTOSE ABC TRANSPORTER, ATP-BINDING PROTEIN"/>
    <property type="match status" value="1"/>
</dbReference>
<evidence type="ECO:0000256" key="3">
    <source>
        <dbReference type="ARBA" id="ARBA00022840"/>
    </source>
</evidence>
<dbReference type="InterPro" id="IPR017871">
    <property type="entry name" value="ABC_transporter-like_CS"/>
</dbReference>
<evidence type="ECO:0000256" key="2">
    <source>
        <dbReference type="ARBA" id="ARBA00022741"/>
    </source>
</evidence>
<dbReference type="SMART" id="SM00382">
    <property type="entry name" value="AAA"/>
    <property type="match status" value="1"/>
</dbReference>
<dbReference type="PROSITE" id="PS50893">
    <property type="entry name" value="ABC_TRANSPORTER_2"/>
    <property type="match status" value="1"/>
</dbReference>
<dbReference type="RefSeq" id="WP_201365037.1">
    <property type="nucleotide sequence ID" value="NZ_BNJJ01000017.1"/>
</dbReference>
<dbReference type="SUPFAM" id="SSF52540">
    <property type="entry name" value="P-loop containing nucleoside triphosphate hydrolases"/>
    <property type="match status" value="1"/>
</dbReference>
<keyword evidence="1" id="KW-0813">Transport</keyword>
<dbReference type="PANTHER" id="PTHR43067">
    <property type="entry name" value="OLIGOPEPTIDE/DIPEPTIDE ABC TRANSPORTER, ATPASE SUBUNIT"/>
    <property type="match status" value="1"/>
</dbReference>
<dbReference type="CDD" id="cd03257">
    <property type="entry name" value="ABC_NikE_OppD_transporters"/>
    <property type="match status" value="1"/>
</dbReference>
<keyword evidence="3 5" id="KW-0067">ATP-binding</keyword>
<accession>A0ABQ3VN15</accession>
<dbReference type="NCBIfam" id="TIGR01727">
    <property type="entry name" value="oligo_HPY"/>
    <property type="match status" value="1"/>
</dbReference>
<organism evidence="5 6">
    <name type="scientific">Dictyobacter formicarum</name>
    <dbReference type="NCBI Taxonomy" id="2778368"/>
    <lineage>
        <taxon>Bacteria</taxon>
        <taxon>Bacillati</taxon>
        <taxon>Chloroflexota</taxon>
        <taxon>Ktedonobacteria</taxon>
        <taxon>Ktedonobacterales</taxon>
        <taxon>Dictyobacteraceae</taxon>
        <taxon>Dictyobacter</taxon>
    </lineage>
</organism>
<keyword evidence="6" id="KW-1185">Reference proteome</keyword>
<keyword evidence="2" id="KW-0547">Nucleotide-binding</keyword>
<dbReference type="Proteomes" id="UP000635565">
    <property type="component" value="Unassembled WGS sequence"/>
</dbReference>
<dbReference type="Gene3D" id="3.40.50.300">
    <property type="entry name" value="P-loop containing nucleotide triphosphate hydrolases"/>
    <property type="match status" value="1"/>
</dbReference>
<evidence type="ECO:0000313" key="5">
    <source>
        <dbReference type="EMBL" id="GHO87475.1"/>
    </source>
</evidence>
<reference evidence="5 6" key="1">
    <citation type="journal article" date="2021" name="Int. J. Syst. Evol. Microbiol.">
        <title>Reticulibacter mediterranei gen. nov., sp. nov., within the new family Reticulibacteraceae fam. nov., and Ktedonospora formicarum gen. nov., sp. nov., Ktedonobacter robiniae sp. nov., Dictyobacter formicarum sp. nov. and Dictyobacter arantiisoli sp. nov., belonging to the class Ktedonobacteria.</title>
        <authorList>
            <person name="Yabe S."/>
            <person name="Zheng Y."/>
            <person name="Wang C.M."/>
            <person name="Sakai Y."/>
            <person name="Abe K."/>
            <person name="Yokota A."/>
            <person name="Donadio S."/>
            <person name="Cavaletti L."/>
            <person name="Monciardini P."/>
        </authorList>
    </citation>
    <scope>NUCLEOTIDE SEQUENCE [LARGE SCALE GENOMIC DNA]</scope>
    <source>
        <strain evidence="5 6">SOSP1-9</strain>
    </source>
</reference>
<dbReference type="EMBL" id="BNJJ01000017">
    <property type="protein sequence ID" value="GHO87475.1"/>
    <property type="molecule type" value="Genomic_DNA"/>
</dbReference>
<dbReference type="InterPro" id="IPR013563">
    <property type="entry name" value="Oligopep_ABC_C"/>
</dbReference>
<sequence length="363" mass="39876">MANSTLQSADMKSLIGSPLLEIEDLRVYYDTVSGVSKAIDSVTLNIKRGEILGIAGESGCGKSTLTTALLRLIQRPGYIAGGEVHFYPANQQPINLLELSGEQLRTIRWKHLSYLPQGSMNSLNPVLRVADQFADVMIEHSAISRREALKKIPHLLQQVGLDEHVVRMFPHELSGGMKQRVTIAMAIALNSDLVIADEPTTALDVHNQRIIIQMLGELRDRLGMTIILVTHDMAVHAELADRVAVMYAGSFVEVGDVRQIFKAPRHPYTQGLINSIPSVGGPRVRLAGIKGNTPSPRNWPTGCRFHTRCPQVMPRCSQEVPPLIPLSNQATAGLTEAQIEQQKQTLVACHLYTQPETESAHGN</sequence>
<dbReference type="PROSITE" id="PS00211">
    <property type="entry name" value="ABC_TRANSPORTER_1"/>
    <property type="match status" value="1"/>
</dbReference>
<protein>
    <submittedName>
        <fullName evidence="5">Dipeptide/oligopeptide/nickel ABC transporter ATP-binding protein</fullName>
    </submittedName>
</protein>
<gene>
    <name evidence="5" type="ORF">KSZ_54810</name>
</gene>
<dbReference type="Pfam" id="PF00005">
    <property type="entry name" value="ABC_tran"/>
    <property type="match status" value="1"/>
</dbReference>
<comment type="caution">
    <text evidence="5">The sequence shown here is derived from an EMBL/GenBank/DDBJ whole genome shotgun (WGS) entry which is preliminary data.</text>
</comment>
<dbReference type="InterPro" id="IPR027417">
    <property type="entry name" value="P-loop_NTPase"/>
</dbReference>
<evidence type="ECO:0000313" key="6">
    <source>
        <dbReference type="Proteomes" id="UP000635565"/>
    </source>
</evidence>
<dbReference type="InterPro" id="IPR003439">
    <property type="entry name" value="ABC_transporter-like_ATP-bd"/>
</dbReference>
<dbReference type="InterPro" id="IPR003593">
    <property type="entry name" value="AAA+_ATPase"/>
</dbReference>
<proteinExistence type="predicted"/>
<evidence type="ECO:0000256" key="1">
    <source>
        <dbReference type="ARBA" id="ARBA00022448"/>
    </source>
</evidence>
<feature type="domain" description="ABC transporter" evidence="4">
    <location>
        <begin position="20"/>
        <end position="273"/>
    </location>
</feature>
<name>A0ABQ3VN15_9CHLR</name>
<dbReference type="Pfam" id="PF08352">
    <property type="entry name" value="oligo_HPY"/>
    <property type="match status" value="1"/>
</dbReference>
<dbReference type="GO" id="GO:0005524">
    <property type="term" value="F:ATP binding"/>
    <property type="evidence" value="ECO:0007669"/>
    <property type="project" value="UniProtKB-KW"/>
</dbReference>
<evidence type="ECO:0000259" key="4">
    <source>
        <dbReference type="PROSITE" id="PS50893"/>
    </source>
</evidence>